<dbReference type="Proteomes" id="UP000051176">
    <property type="component" value="Unassembled WGS sequence"/>
</dbReference>
<dbReference type="eggNOG" id="COG0716">
    <property type="taxonomic scope" value="Bacteria"/>
</dbReference>
<evidence type="ECO:0000313" key="3">
    <source>
        <dbReference type="Proteomes" id="UP000051176"/>
    </source>
</evidence>
<evidence type="ECO:0000259" key="1">
    <source>
        <dbReference type="Pfam" id="PF12682"/>
    </source>
</evidence>
<dbReference type="PANTHER" id="PTHR39201">
    <property type="entry name" value="EXPORTED PROTEIN-RELATED"/>
    <property type="match status" value="1"/>
</dbReference>
<feature type="domain" description="Flavodoxin-like" evidence="1">
    <location>
        <begin position="14"/>
        <end position="123"/>
    </location>
</feature>
<dbReference type="STRING" id="357278.IV61_GL001360"/>
<dbReference type="GO" id="GO:0016651">
    <property type="term" value="F:oxidoreductase activity, acting on NAD(P)H"/>
    <property type="evidence" value="ECO:0007669"/>
    <property type="project" value="UniProtKB-ARBA"/>
</dbReference>
<organism evidence="2 3">
    <name type="scientific">Levilactobacillus parabrevis ATCC 53295</name>
    <dbReference type="NCBI Taxonomy" id="1267003"/>
    <lineage>
        <taxon>Bacteria</taxon>
        <taxon>Bacillati</taxon>
        <taxon>Bacillota</taxon>
        <taxon>Bacilli</taxon>
        <taxon>Lactobacillales</taxon>
        <taxon>Lactobacillaceae</taxon>
        <taxon>Levilactobacillus</taxon>
    </lineage>
</organism>
<proteinExistence type="predicted"/>
<dbReference type="Pfam" id="PF12682">
    <property type="entry name" value="Flavodoxin_4"/>
    <property type="match status" value="1"/>
</dbReference>
<dbReference type="GO" id="GO:0010181">
    <property type="term" value="F:FMN binding"/>
    <property type="evidence" value="ECO:0007669"/>
    <property type="project" value="InterPro"/>
</dbReference>
<gene>
    <name evidence="2" type="ORF">FD07_GL001117</name>
</gene>
<dbReference type="InterPro" id="IPR029039">
    <property type="entry name" value="Flavoprotein-like_sf"/>
</dbReference>
<comment type="caution">
    <text evidence="2">The sequence shown here is derived from an EMBL/GenBank/DDBJ whole genome shotgun (WGS) entry which is preliminary data.</text>
</comment>
<dbReference type="Gene3D" id="3.40.50.360">
    <property type="match status" value="1"/>
</dbReference>
<dbReference type="EMBL" id="AZCZ01000029">
    <property type="protein sequence ID" value="KRK36134.1"/>
    <property type="molecule type" value="Genomic_DNA"/>
</dbReference>
<keyword evidence="3" id="KW-1185">Reference proteome</keyword>
<sequence length="167" mass="18103">MKREGDFQMASSTLIVDYSWSGTTAQMAVDLQQVTGADKVNLTVAQGTFPPDMFATADVASQQLSSGNLPTLTNGLPDFSHYQTLLVGGPVWSGKVATPVRSFLQQLGAFRGLVAPFYTDAGNPGGYEDDFEQLITQGTFVMGLGMTAGDLPRDQQVLRGWWRNFQN</sequence>
<protein>
    <recommendedName>
        <fullName evidence="1">Flavodoxin-like domain-containing protein</fullName>
    </recommendedName>
</protein>
<evidence type="ECO:0000313" key="2">
    <source>
        <dbReference type="EMBL" id="KRK36134.1"/>
    </source>
</evidence>
<dbReference type="AlphaFoldDB" id="A0A0R1GPY9"/>
<dbReference type="InterPro" id="IPR008254">
    <property type="entry name" value="Flavodoxin/NO_synth"/>
</dbReference>
<reference evidence="2 3" key="1">
    <citation type="journal article" date="2015" name="Genome Announc.">
        <title>Expanding the biotechnology potential of lactobacilli through comparative genomics of 213 strains and associated genera.</title>
        <authorList>
            <person name="Sun Z."/>
            <person name="Harris H.M."/>
            <person name="McCann A."/>
            <person name="Guo C."/>
            <person name="Argimon S."/>
            <person name="Zhang W."/>
            <person name="Yang X."/>
            <person name="Jeffery I.B."/>
            <person name="Cooney J.C."/>
            <person name="Kagawa T.F."/>
            <person name="Liu W."/>
            <person name="Song Y."/>
            <person name="Salvetti E."/>
            <person name="Wrobel A."/>
            <person name="Rasinkangas P."/>
            <person name="Parkhill J."/>
            <person name="Rea M.C."/>
            <person name="O'Sullivan O."/>
            <person name="Ritari J."/>
            <person name="Douillard F.P."/>
            <person name="Paul Ross R."/>
            <person name="Yang R."/>
            <person name="Briner A.E."/>
            <person name="Felis G.E."/>
            <person name="de Vos W.M."/>
            <person name="Barrangou R."/>
            <person name="Klaenhammer T.R."/>
            <person name="Caufield P.W."/>
            <person name="Cui Y."/>
            <person name="Zhang H."/>
            <person name="O'Toole P.W."/>
        </authorList>
    </citation>
    <scope>NUCLEOTIDE SEQUENCE [LARGE SCALE GENOMIC DNA]</scope>
    <source>
        <strain evidence="2 3">ATCC 53295</strain>
    </source>
</reference>
<name>A0A0R1GPY9_9LACO</name>
<dbReference type="SUPFAM" id="SSF52218">
    <property type="entry name" value="Flavoproteins"/>
    <property type="match status" value="1"/>
</dbReference>
<dbReference type="PANTHER" id="PTHR39201:SF1">
    <property type="entry name" value="FLAVODOXIN-LIKE DOMAIN-CONTAINING PROTEIN"/>
    <property type="match status" value="1"/>
</dbReference>
<accession>A0A0R1GPY9</accession>
<dbReference type="PATRIC" id="fig|1267003.4.peg.1187"/>